<reference evidence="1" key="1">
    <citation type="submission" date="2016-07" db="EMBL/GenBank/DDBJ databases">
        <authorList>
            <person name="Bretaudeau A."/>
        </authorList>
    </citation>
    <scope>NUCLEOTIDE SEQUENCE</scope>
    <source>
        <strain evidence="1">Rice</strain>
        <tissue evidence="1">Whole body</tissue>
    </source>
</reference>
<accession>A0A2H1VZI5</accession>
<evidence type="ECO:0000313" key="1">
    <source>
        <dbReference type="EMBL" id="SOQ45654.1"/>
    </source>
</evidence>
<name>A0A2H1VZI5_SPOFR</name>
<sequence>MYSGTVAGNNYKAPPFCSERLFGAVSLNGKPDPEQQFVDHTKSCSVQESNPRKEEPFNTQKSLRELVLEIKDAVISVLGMKDSNQPTLCSIRKANNSPKDTS</sequence>
<protein>
    <submittedName>
        <fullName evidence="1">SFRICE_038663</fullName>
    </submittedName>
</protein>
<proteinExistence type="predicted"/>
<dbReference type="AlphaFoldDB" id="A0A2H1VZI5"/>
<gene>
    <name evidence="1" type="ORF">SFRICE_038663</name>
</gene>
<dbReference type="EMBL" id="ODYU01005109">
    <property type="protein sequence ID" value="SOQ45654.1"/>
    <property type="molecule type" value="Genomic_DNA"/>
</dbReference>
<organism evidence="1">
    <name type="scientific">Spodoptera frugiperda</name>
    <name type="common">Fall armyworm</name>
    <dbReference type="NCBI Taxonomy" id="7108"/>
    <lineage>
        <taxon>Eukaryota</taxon>
        <taxon>Metazoa</taxon>
        <taxon>Ecdysozoa</taxon>
        <taxon>Arthropoda</taxon>
        <taxon>Hexapoda</taxon>
        <taxon>Insecta</taxon>
        <taxon>Pterygota</taxon>
        <taxon>Neoptera</taxon>
        <taxon>Endopterygota</taxon>
        <taxon>Lepidoptera</taxon>
        <taxon>Glossata</taxon>
        <taxon>Ditrysia</taxon>
        <taxon>Noctuoidea</taxon>
        <taxon>Noctuidae</taxon>
        <taxon>Amphipyrinae</taxon>
        <taxon>Spodoptera</taxon>
    </lineage>
</organism>